<evidence type="ECO:0000313" key="1">
    <source>
        <dbReference type="EMBL" id="QBZ53505.1"/>
    </source>
</evidence>
<sequence length="110" mass="12146">MLGAVIAQPLAERTVWKTMRDGLLFQPIAVAVENKTFRGDKKYGVFVRNISFLSPVLDYAFGLETDNQEARIEGCCKLYRRVRPPQKADGVVVNCIGPLQVLGAAPMHLG</sequence>
<protein>
    <submittedName>
        <fullName evidence="1">Uncharacterized protein</fullName>
    </submittedName>
</protein>
<reference evidence="1 2" key="1">
    <citation type="journal article" date="2019" name="Mol. Biol. Evol.">
        <title>Blast fungal genomes show frequent chromosomal changes, gene gains and losses, and effector gene turnover.</title>
        <authorList>
            <person name="Gomez Luciano L.B."/>
            <person name="Jason Tsai I."/>
            <person name="Chuma I."/>
            <person name="Tosa Y."/>
            <person name="Chen Y.H."/>
            <person name="Li J.Y."/>
            <person name="Li M.Y."/>
            <person name="Jade Lu M.Y."/>
            <person name="Nakayashiki H."/>
            <person name="Li W.H."/>
        </authorList>
    </citation>
    <scope>NUCLEOTIDE SEQUENCE [LARGE SCALE GENOMIC DNA]</scope>
    <source>
        <strain evidence="1">MZ5-1-6</strain>
    </source>
</reference>
<name>A0A4V1C4N5_PYROR</name>
<evidence type="ECO:0000313" key="2">
    <source>
        <dbReference type="Proteomes" id="UP000294847"/>
    </source>
</evidence>
<accession>A0A4V1C4N5</accession>
<organism evidence="1 2">
    <name type="scientific">Pyricularia oryzae</name>
    <name type="common">Rice blast fungus</name>
    <name type="synonym">Magnaporthe oryzae</name>
    <dbReference type="NCBI Taxonomy" id="318829"/>
    <lineage>
        <taxon>Eukaryota</taxon>
        <taxon>Fungi</taxon>
        <taxon>Dikarya</taxon>
        <taxon>Ascomycota</taxon>
        <taxon>Pezizomycotina</taxon>
        <taxon>Sordariomycetes</taxon>
        <taxon>Sordariomycetidae</taxon>
        <taxon>Magnaporthales</taxon>
        <taxon>Pyriculariaceae</taxon>
        <taxon>Pyricularia</taxon>
    </lineage>
</organism>
<proteinExistence type="predicted"/>
<dbReference type="EMBL" id="CP034204">
    <property type="protein sequence ID" value="QBZ53505.1"/>
    <property type="molecule type" value="Genomic_DNA"/>
</dbReference>
<dbReference type="AlphaFoldDB" id="A0A4V1C4N5"/>
<dbReference type="Proteomes" id="UP000294847">
    <property type="component" value="Chromosome 1"/>
</dbReference>
<gene>
    <name evidence="1" type="ORF">PoMZ_09189</name>
</gene>